<evidence type="ECO:0000313" key="2">
    <source>
        <dbReference type="EMBL" id="KAH3835776.1"/>
    </source>
</evidence>
<sequence>MHRFLYPLPRPQIWCALLHRGNDDRHDKKGAKIYENQSAYVETDEKRDDDESVDEEEDENENVNMKMKTMKERDAVIVCDNNGVIVCKCRELR</sequence>
<evidence type="ECO:0000256" key="1">
    <source>
        <dbReference type="SAM" id="MobiDB-lite"/>
    </source>
</evidence>
<feature type="region of interest" description="Disordered" evidence="1">
    <location>
        <begin position="36"/>
        <end position="67"/>
    </location>
</feature>
<proteinExistence type="predicted"/>
<dbReference type="AlphaFoldDB" id="A0A9D4KA14"/>
<name>A0A9D4KA14_DREPO</name>
<reference evidence="2" key="2">
    <citation type="submission" date="2020-11" db="EMBL/GenBank/DDBJ databases">
        <authorList>
            <person name="McCartney M.A."/>
            <person name="Auch B."/>
            <person name="Kono T."/>
            <person name="Mallez S."/>
            <person name="Becker A."/>
            <person name="Gohl D.M."/>
            <person name="Silverstein K.A.T."/>
            <person name="Koren S."/>
            <person name="Bechman K.B."/>
            <person name="Herman A."/>
            <person name="Abrahante J.E."/>
            <person name="Garbe J."/>
        </authorList>
    </citation>
    <scope>NUCLEOTIDE SEQUENCE</scope>
    <source>
        <strain evidence="2">Duluth1</strain>
        <tissue evidence="2">Whole animal</tissue>
    </source>
</reference>
<dbReference type="EMBL" id="JAIWYP010000004">
    <property type="protein sequence ID" value="KAH3835776.1"/>
    <property type="molecule type" value="Genomic_DNA"/>
</dbReference>
<organism evidence="2 3">
    <name type="scientific">Dreissena polymorpha</name>
    <name type="common">Zebra mussel</name>
    <name type="synonym">Mytilus polymorpha</name>
    <dbReference type="NCBI Taxonomy" id="45954"/>
    <lineage>
        <taxon>Eukaryota</taxon>
        <taxon>Metazoa</taxon>
        <taxon>Spiralia</taxon>
        <taxon>Lophotrochozoa</taxon>
        <taxon>Mollusca</taxon>
        <taxon>Bivalvia</taxon>
        <taxon>Autobranchia</taxon>
        <taxon>Heteroconchia</taxon>
        <taxon>Euheterodonta</taxon>
        <taxon>Imparidentia</taxon>
        <taxon>Neoheterodontei</taxon>
        <taxon>Myida</taxon>
        <taxon>Dreissenoidea</taxon>
        <taxon>Dreissenidae</taxon>
        <taxon>Dreissena</taxon>
    </lineage>
</organism>
<comment type="caution">
    <text evidence="2">The sequence shown here is derived from an EMBL/GenBank/DDBJ whole genome shotgun (WGS) entry which is preliminary data.</text>
</comment>
<dbReference type="Proteomes" id="UP000828390">
    <property type="component" value="Unassembled WGS sequence"/>
</dbReference>
<accession>A0A9D4KA14</accession>
<keyword evidence="3" id="KW-1185">Reference proteome</keyword>
<reference evidence="2" key="1">
    <citation type="journal article" date="2019" name="bioRxiv">
        <title>The Genome of the Zebra Mussel, Dreissena polymorpha: A Resource for Invasive Species Research.</title>
        <authorList>
            <person name="McCartney M.A."/>
            <person name="Auch B."/>
            <person name="Kono T."/>
            <person name="Mallez S."/>
            <person name="Zhang Y."/>
            <person name="Obille A."/>
            <person name="Becker A."/>
            <person name="Abrahante J.E."/>
            <person name="Garbe J."/>
            <person name="Badalamenti J.P."/>
            <person name="Herman A."/>
            <person name="Mangelson H."/>
            <person name="Liachko I."/>
            <person name="Sullivan S."/>
            <person name="Sone E.D."/>
            <person name="Koren S."/>
            <person name="Silverstein K.A.T."/>
            <person name="Beckman K.B."/>
            <person name="Gohl D.M."/>
        </authorList>
    </citation>
    <scope>NUCLEOTIDE SEQUENCE</scope>
    <source>
        <strain evidence="2">Duluth1</strain>
        <tissue evidence="2">Whole animal</tissue>
    </source>
</reference>
<evidence type="ECO:0000313" key="3">
    <source>
        <dbReference type="Proteomes" id="UP000828390"/>
    </source>
</evidence>
<gene>
    <name evidence="2" type="ORF">DPMN_109139</name>
</gene>
<feature type="compositionally biased region" description="Acidic residues" evidence="1">
    <location>
        <begin position="47"/>
        <end position="61"/>
    </location>
</feature>
<protein>
    <submittedName>
        <fullName evidence="2">Uncharacterized protein</fullName>
    </submittedName>
</protein>